<proteinExistence type="predicted"/>
<evidence type="ECO:0000313" key="1">
    <source>
        <dbReference type="EMBL" id="TPX30592.1"/>
    </source>
</evidence>
<name>A0A507BSE7_9FUNG</name>
<dbReference type="SUPFAM" id="SSF52833">
    <property type="entry name" value="Thioredoxin-like"/>
    <property type="match status" value="1"/>
</dbReference>
<dbReference type="RefSeq" id="XP_031022226.1">
    <property type="nucleotide sequence ID" value="XM_031171803.1"/>
</dbReference>
<keyword evidence="2" id="KW-1185">Reference proteome</keyword>
<dbReference type="OrthoDB" id="10253744at2759"/>
<dbReference type="CDD" id="cd03062">
    <property type="entry name" value="TRX_Fd_Sucrase"/>
    <property type="match status" value="1"/>
</dbReference>
<dbReference type="InterPro" id="IPR009737">
    <property type="entry name" value="Aim32/Apd1-like"/>
</dbReference>
<evidence type="ECO:0000313" key="2">
    <source>
        <dbReference type="Proteomes" id="UP000319731"/>
    </source>
</evidence>
<dbReference type="AlphaFoldDB" id="A0A507BSE7"/>
<organism evidence="1 2">
    <name type="scientific">Synchytrium microbalum</name>
    <dbReference type="NCBI Taxonomy" id="1806994"/>
    <lineage>
        <taxon>Eukaryota</taxon>
        <taxon>Fungi</taxon>
        <taxon>Fungi incertae sedis</taxon>
        <taxon>Chytridiomycota</taxon>
        <taxon>Chytridiomycota incertae sedis</taxon>
        <taxon>Chytridiomycetes</taxon>
        <taxon>Synchytriales</taxon>
        <taxon>Synchytriaceae</taxon>
        <taxon>Synchytrium</taxon>
    </lineage>
</organism>
<sequence length="286" mass="31779">MTTLLVMAALKIKELISRPKAEFPTTETFIDEDPCSACEKGCAHPQLPATLASKIDYDEPLLGSMKPYSLHLCIIEGSSSQWPERIEEDPTTITSKVMELAQKVTKFRILVSAIDISTTGLHISDAQAQGKGVDILVFPYNVILRGLKLAEIGAVIQDLVNDKIPSGVVVEKLGQKDVVVFVCTHKKRDKRCGVAGPMLIEEFQKAIEEMKGLEYNIHVCGISHTGGHKFAGNLILYGEQTRGEWYGRVKTCHVRPILQKTIIEGKVFKELWRGVMSKNTTENKSW</sequence>
<evidence type="ECO:0008006" key="3">
    <source>
        <dbReference type="Google" id="ProtNLM"/>
    </source>
</evidence>
<reference evidence="1 2" key="1">
    <citation type="journal article" date="2019" name="Sci. Rep.">
        <title>Comparative genomics of chytrid fungi reveal insights into the obligate biotrophic and pathogenic lifestyle of Synchytrium endobioticum.</title>
        <authorList>
            <person name="van de Vossenberg B.T.L.H."/>
            <person name="Warris S."/>
            <person name="Nguyen H.D.T."/>
            <person name="van Gent-Pelzer M.P.E."/>
            <person name="Joly D.L."/>
            <person name="van de Geest H.C."/>
            <person name="Bonants P.J.M."/>
            <person name="Smith D.S."/>
            <person name="Levesque C.A."/>
            <person name="van der Lee T.A.J."/>
        </authorList>
    </citation>
    <scope>NUCLEOTIDE SEQUENCE [LARGE SCALE GENOMIC DNA]</scope>
    <source>
        <strain evidence="1 2">JEL517</strain>
    </source>
</reference>
<protein>
    <recommendedName>
        <fullName evidence="3">Altered inheritance of mitochondria protein 32</fullName>
    </recommendedName>
</protein>
<dbReference type="STRING" id="1806994.A0A507BSE7"/>
<dbReference type="InterPro" id="IPR036249">
    <property type="entry name" value="Thioredoxin-like_sf"/>
</dbReference>
<dbReference type="EMBL" id="QEAO01000063">
    <property type="protein sequence ID" value="TPX30592.1"/>
    <property type="molecule type" value="Genomic_DNA"/>
</dbReference>
<dbReference type="PANTHER" id="PTHR31902:SF14">
    <property type="entry name" value="ACTIN PATCHES DISTAL PROTEIN 1"/>
    <property type="match status" value="1"/>
</dbReference>
<dbReference type="GeneID" id="42007100"/>
<gene>
    <name evidence="1" type="ORF">SmJEL517_g05877</name>
</gene>
<comment type="caution">
    <text evidence="1">The sequence shown here is derived from an EMBL/GenBank/DDBJ whole genome shotgun (WGS) entry which is preliminary data.</text>
</comment>
<dbReference type="Gene3D" id="3.40.30.10">
    <property type="entry name" value="Glutaredoxin"/>
    <property type="match status" value="1"/>
</dbReference>
<dbReference type="Pfam" id="PF06999">
    <property type="entry name" value="Suc_Fer-like"/>
    <property type="match status" value="1"/>
</dbReference>
<accession>A0A507BSE7</accession>
<dbReference type="PANTHER" id="PTHR31902">
    <property type="entry name" value="ACTIN PATCHES DISTAL PROTEIN 1"/>
    <property type="match status" value="1"/>
</dbReference>
<dbReference type="Proteomes" id="UP000319731">
    <property type="component" value="Unassembled WGS sequence"/>
</dbReference>